<sequence>MRCTIVLLALAAFGAALPQQQLKQRAADQDLLKKQQDCLLLLQQITQEIPNEQLQILGTNYDIQSNYHQYENPILVKYYAGAVRDGLVQPKGTAYSNSISQLRKEVSLLHRILLGAKNYQTFLATAAWARVHINEEQFIKAFVGAVLQHPETQSIILPPLYEIIPQYYFDARIVQEAQNIVQNIAQGVHYNQVVIPVNYSAQLSSSEQQLSYFTQDIGLANYYGYVNLAEYLLDQQGQQTPAQYQQQGIQNQEDQIGQGSVYYYLHQQLLAYYELNRFSNGLGPIQNTDYINVQVPYQPHLRSTNGLELPGRPQNLQLSPNKNDLIQTVRKIEQRLIEAIDSGHVITPQGAFLSLYQPQGLNILGELIQGTGRSVNPRYYGSLQAAARQLLGNAPEAQNIYDYTPSVLELGQIAVRDPVFYQLYKNVIQLFTQYQNSLPAYQYNDILLPGVTIQNVQISPLVTLFNDYYVDLEGATQQTGHQQQVQQQHIKAQVKRLDHKPYEYQITVQSEQNVPSAVVRVYLGPKYDYYGKPISISQHRHQFVELDQFTTDLHQGQNVIVRQSQQAPGQSFDYPSVQEIKQAVNSAIHAQEPYYVTESHQIFGFPARLALPKGQSGQGLPFQLLVVISQLGSQNVLYGPVVPEQYQTYQQDEYQVVGTEDYQQIQHQGAKVIGVKQTVEVVPETLSINQQENQGVRDHYANLYTQHGQYPYTHSQYQVGQGQRQGQNVYGVQNQYYGQQGQQWQHRQQGQNIQEQQQWSQPQSIYHQEQQGQYQQYQQSQQSTVGFQGEVPAGVHGSQQSIHGVQSGIQGAHGVQDIQNEHGVQYAGVKGNQGLFSTQSGIQGKYHFTYQGQSQQQQGLGVGYTGSGQYHAGGFQGILGQGQKTQATNVNKYYQNKHISEIIGGAISLDGKPLGYPLDRPLTTGALSVPNIYVQTVHISHEGQPTNEVNNH</sequence>
<evidence type="ECO:0000256" key="2">
    <source>
        <dbReference type="SAM" id="SignalP"/>
    </source>
</evidence>
<feature type="chain" id="PRO_5007591578" evidence="2">
    <location>
        <begin position="19"/>
        <end position="952"/>
    </location>
</feature>
<keyword evidence="1" id="KW-0758">Storage protein</keyword>
<dbReference type="OrthoDB" id="6371642at2759"/>
<protein>
    <submittedName>
        <fullName evidence="6">Hexamerin</fullName>
    </submittedName>
</protein>
<evidence type="ECO:0000259" key="4">
    <source>
        <dbReference type="Pfam" id="PF03722"/>
    </source>
</evidence>
<dbReference type="KEGG" id="mzt:108724186"/>
<gene>
    <name evidence="6" type="ORF">ALC60_07271</name>
</gene>
<evidence type="ECO:0000259" key="5">
    <source>
        <dbReference type="Pfam" id="PF03723"/>
    </source>
</evidence>
<dbReference type="InterPro" id="IPR000896">
    <property type="entry name" value="Hemocyanin/hexamerin_mid_dom"/>
</dbReference>
<organism evidence="6 7">
    <name type="scientific">Mycetomoellerius zeteki</name>
    <dbReference type="NCBI Taxonomy" id="64791"/>
    <lineage>
        <taxon>Eukaryota</taxon>
        <taxon>Metazoa</taxon>
        <taxon>Ecdysozoa</taxon>
        <taxon>Arthropoda</taxon>
        <taxon>Hexapoda</taxon>
        <taxon>Insecta</taxon>
        <taxon>Pterygota</taxon>
        <taxon>Neoptera</taxon>
        <taxon>Endopterygota</taxon>
        <taxon>Hymenoptera</taxon>
        <taxon>Apocrita</taxon>
        <taxon>Aculeata</taxon>
        <taxon>Formicoidea</taxon>
        <taxon>Formicidae</taxon>
        <taxon>Myrmicinae</taxon>
        <taxon>Mycetomoellerius</taxon>
    </lineage>
</organism>
<dbReference type="STRING" id="64791.A0A151X0W8"/>
<evidence type="ECO:0000259" key="3">
    <source>
        <dbReference type="Pfam" id="PF00372"/>
    </source>
</evidence>
<dbReference type="InterPro" id="IPR005203">
    <property type="entry name" value="Hemocyanin_C"/>
</dbReference>
<accession>A0A151X0W8</accession>
<dbReference type="Pfam" id="PF03723">
    <property type="entry name" value="Hemocyanin_C"/>
    <property type="match status" value="1"/>
</dbReference>
<feature type="domain" description="Hemocyanin N-terminal" evidence="4">
    <location>
        <begin position="32"/>
        <end position="153"/>
    </location>
</feature>
<dbReference type="PRINTS" id="PR00187">
    <property type="entry name" value="HAEMOCYANIN"/>
</dbReference>
<dbReference type="EMBL" id="KQ982617">
    <property type="protein sequence ID" value="KYQ53788.1"/>
    <property type="molecule type" value="Genomic_DNA"/>
</dbReference>
<dbReference type="InterPro" id="IPR014756">
    <property type="entry name" value="Ig_E-set"/>
</dbReference>
<dbReference type="AlphaFoldDB" id="A0A151X0W8"/>
<dbReference type="Pfam" id="PF00372">
    <property type="entry name" value="Hemocyanin_M"/>
    <property type="match status" value="1"/>
</dbReference>
<dbReference type="Pfam" id="PF03722">
    <property type="entry name" value="Hemocyanin_N"/>
    <property type="match status" value="1"/>
</dbReference>
<dbReference type="GO" id="GO:0045735">
    <property type="term" value="F:nutrient reservoir activity"/>
    <property type="evidence" value="ECO:0007669"/>
    <property type="project" value="UniProtKB-KW"/>
</dbReference>
<proteinExistence type="predicted"/>
<name>A0A151X0W8_9HYME</name>
<dbReference type="Gene3D" id="1.20.1370.10">
    <property type="entry name" value="Hemocyanin, N-terminal domain"/>
    <property type="match status" value="1"/>
</dbReference>
<feature type="domain" description="Hemocyanin C-terminal" evidence="5">
    <location>
        <begin position="441"/>
        <end position="636"/>
    </location>
</feature>
<evidence type="ECO:0000313" key="6">
    <source>
        <dbReference type="EMBL" id="KYQ53788.1"/>
    </source>
</evidence>
<dbReference type="InterPro" id="IPR037020">
    <property type="entry name" value="Hemocyanin_C_sf"/>
</dbReference>
<dbReference type="GO" id="GO:0005615">
    <property type="term" value="C:extracellular space"/>
    <property type="evidence" value="ECO:0007669"/>
    <property type="project" value="UniProtKB-ARBA"/>
</dbReference>
<dbReference type="InterPro" id="IPR008922">
    <property type="entry name" value="Di-copper_centre_dom_sf"/>
</dbReference>
<dbReference type="InterPro" id="IPR013788">
    <property type="entry name" value="Hemocyanin/hexamerin"/>
</dbReference>
<evidence type="ECO:0000313" key="7">
    <source>
        <dbReference type="Proteomes" id="UP000075809"/>
    </source>
</evidence>
<dbReference type="InterPro" id="IPR005204">
    <property type="entry name" value="Hemocyanin_N"/>
</dbReference>
<dbReference type="PANTHER" id="PTHR11511:SF5">
    <property type="entry name" value="FAT-BODY PROTEIN 1-RELATED"/>
    <property type="match status" value="1"/>
</dbReference>
<dbReference type="SUPFAM" id="SSF81296">
    <property type="entry name" value="E set domains"/>
    <property type="match status" value="2"/>
</dbReference>
<keyword evidence="7" id="KW-1185">Reference proteome</keyword>
<dbReference type="Gene3D" id="2.60.40.1520">
    <property type="entry name" value="Hemocyanin, C-terminal domain"/>
    <property type="match status" value="2"/>
</dbReference>
<dbReference type="SUPFAM" id="SSF48056">
    <property type="entry name" value="Di-copper centre-containing domain"/>
    <property type="match status" value="1"/>
</dbReference>
<dbReference type="Proteomes" id="UP000075809">
    <property type="component" value="Unassembled WGS sequence"/>
</dbReference>
<evidence type="ECO:0000256" key="1">
    <source>
        <dbReference type="ARBA" id="ARBA00022761"/>
    </source>
</evidence>
<dbReference type="PANTHER" id="PTHR11511">
    <property type="entry name" value="LARVAL STORAGE PROTEIN/PHENOLOXIDASE"/>
    <property type="match status" value="1"/>
</dbReference>
<dbReference type="InterPro" id="IPR036697">
    <property type="entry name" value="Hemocyanin_N_sf"/>
</dbReference>
<keyword evidence="2" id="KW-0732">Signal</keyword>
<dbReference type="SUPFAM" id="SSF48050">
    <property type="entry name" value="Hemocyanin, N-terminal domain"/>
    <property type="match status" value="1"/>
</dbReference>
<reference evidence="6 7" key="1">
    <citation type="submission" date="2015-09" db="EMBL/GenBank/DDBJ databases">
        <title>Trachymyrmex zeteki WGS genome.</title>
        <authorList>
            <person name="Nygaard S."/>
            <person name="Hu H."/>
            <person name="Boomsma J."/>
            <person name="Zhang G."/>
        </authorList>
    </citation>
    <scope>NUCLEOTIDE SEQUENCE [LARGE SCALE GENOMIC DNA]</scope>
    <source>
        <strain evidence="6">Tzet28-1</strain>
        <tissue evidence="6">Whole body</tissue>
    </source>
</reference>
<feature type="domain" description="Hemocyanin middle" evidence="3">
    <location>
        <begin position="159"/>
        <end position="431"/>
    </location>
</feature>
<feature type="signal peptide" evidence="2">
    <location>
        <begin position="1"/>
        <end position="18"/>
    </location>
</feature>
<dbReference type="Gene3D" id="1.10.1280.10">
    <property type="entry name" value="Di-copper center containing domain from catechol oxidase"/>
    <property type="match status" value="1"/>
</dbReference>